<feature type="region of interest" description="Disordered" evidence="4">
    <location>
        <begin position="393"/>
        <end position="414"/>
    </location>
</feature>
<dbReference type="Proteomes" id="UP000325563">
    <property type="component" value="Chromosome"/>
</dbReference>
<name>A0A5J6J9S7_STRVI</name>
<feature type="transmembrane region" description="Helical" evidence="5">
    <location>
        <begin position="32"/>
        <end position="53"/>
    </location>
</feature>
<evidence type="ECO:0000313" key="8">
    <source>
        <dbReference type="Proteomes" id="UP000325563"/>
    </source>
</evidence>
<evidence type="ECO:0000313" key="7">
    <source>
        <dbReference type="EMBL" id="QEV45534.1"/>
    </source>
</evidence>
<feature type="transmembrane region" description="Helical" evidence="5">
    <location>
        <begin position="161"/>
        <end position="180"/>
    </location>
</feature>
<evidence type="ECO:0000256" key="2">
    <source>
        <dbReference type="ARBA" id="ARBA00022777"/>
    </source>
</evidence>
<feature type="transmembrane region" description="Helical" evidence="5">
    <location>
        <begin position="120"/>
        <end position="141"/>
    </location>
</feature>
<evidence type="ECO:0000259" key="6">
    <source>
        <dbReference type="Pfam" id="PF07730"/>
    </source>
</evidence>
<keyword evidence="5" id="KW-0472">Membrane</keyword>
<proteinExistence type="predicted"/>
<evidence type="ECO:0000256" key="3">
    <source>
        <dbReference type="ARBA" id="ARBA00023012"/>
    </source>
</evidence>
<accession>A0A5J6J9S7</accession>
<feature type="domain" description="Signal transduction histidine kinase subgroup 3 dimerisation and phosphoacceptor" evidence="6">
    <location>
        <begin position="201"/>
        <end position="267"/>
    </location>
</feature>
<dbReference type="Gene3D" id="1.20.5.1930">
    <property type="match status" value="1"/>
</dbReference>
<dbReference type="GO" id="GO:0016020">
    <property type="term" value="C:membrane"/>
    <property type="evidence" value="ECO:0007669"/>
    <property type="project" value="InterPro"/>
</dbReference>
<organism evidence="7 8">
    <name type="scientific">Streptomyces vinaceus</name>
    <dbReference type="NCBI Taxonomy" id="1960"/>
    <lineage>
        <taxon>Bacteria</taxon>
        <taxon>Bacillati</taxon>
        <taxon>Actinomycetota</taxon>
        <taxon>Actinomycetes</taxon>
        <taxon>Kitasatosporales</taxon>
        <taxon>Streptomycetaceae</taxon>
        <taxon>Streptomyces</taxon>
    </lineage>
</organism>
<keyword evidence="5" id="KW-1133">Transmembrane helix</keyword>
<keyword evidence="8" id="KW-1185">Reference proteome</keyword>
<sequence length="414" mass="44177">MPGRLKSSDGPSEAVLVEGILRRSRDLPAPRMAQVILIAALLCYVGITALNILSAGVEGLALAAAFGCLGAVFALQLLHSRTSTQRVPTGHRALTLGAQAAFTYLPLIALKSQWGAMAGFLAGSLLLLLPPRLGWILYGIVGVSMLVPPLLEGRPVIDSVYLVQTTLLTGLVTFGLTRLSELVRVLHESRGELTRAAVTRERLRFARDLHDLLGYSLSAIQLKGELIHRLIPAHPARAMDEIEDVLAISRQSLADVRRVASGYRDMSLEEEIASAKSVLGAAEVDAVTDIRMGEVSPPVDTVLATVLREAVTNVLRHSRAVHCEITAVEEDGLMTLSVTNDGVTDGYRDTSPHSGSGLGNLGLRLRAVGGELTAERGPGTLFRLVARVPAHGDVDPDLDEADEAAEGERSWLLA</sequence>
<dbReference type="InterPro" id="IPR011712">
    <property type="entry name" value="Sig_transdc_His_kin_sub3_dim/P"/>
</dbReference>
<dbReference type="CDD" id="cd16917">
    <property type="entry name" value="HATPase_UhpB-NarQ-NarX-like"/>
    <property type="match status" value="1"/>
</dbReference>
<protein>
    <submittedName>
        <fullName evidence="7">Two-component sensor histidine kinase</fullName>
    </submittedName>
</protein>
<keyword evidence="3" id="KW-0902">Two-component regulatory system</keyword>
<keyword evidence="1" id="KW-0808">Transferase</keyword>
<dbReference type="SUPFAM" id="SSF55874">
    <property type="entry name" value="ATPase domain of HSP90 chaperone/DNA topoisomerase II/histidine kinase"/>
    <property type="match status" value="1"/>
</dbReference>
<evidence type="ECO:0000256" key="5">
    <source>
        <dbReference type="SAM" id="Phobius"/>
    </source>
</evidence>
<dbReference type="InterPro" id="IPR050482">
    <property type="entry name" value="Sensor_HK_TwoCompSys"/>
</dbReference>
<dbReference type="KEGG" id="svn:CP980_11015"/>
<dbReference type="GO" id="GO:0000155">
    <property type="term" value="F:phosphorelay sensor kinase activity"/>
    <property type="evidence" value="ECO:0007669"/>
    <property type="project" value="InterPro"/>
</dbReference>
<reference evidence="7 8" key="1">
    <citation type="submission" date="2017-09" db="EMBL/GenBank/DDBJ databases">
        <authorList>
            <person name="Lee N."/>
            <person name="Cho B.-K."/>
        </authorList>
    </citation>
    <scope>NUCLEOTIDE SEQUENCE [LARGE SCALE GENOMIC DNA]</scope>
    <source>
        <strain evidence="7 8">ATCC 27476</strain>
    </source>
</reference>
<dbReference type="PANTHER" id="PTHR24421">
    <property type="entry name" value="NITRATE/NITRITE SENSOR PROTEIN NARX-RELATED"/>
    <property type="match status" value="1"/>
</dbReference>
<dbReference type="InterPro" id="IPR036890">
    <property type="entry name" value="HATPase_C_sf"/>
</dbReference>
<gene>
    <name evidence="7" type="ORF">CP980_11015</name>
</gene>
<dbReference type="PANTHER" id="PTHR24421:SF63">
    <property type="entry name" value="SENSOR HISTIDINE KINASE DESK"/>
    <property type="match status" value="1"/>
</dbReference>
<feature type="transmembrane region" description="Helical" evidence="5">
    <location>
        <begin position="59"/>
        <end position="78"/>
    </location>
</feature>
<evidence type="ECO:0000256" key="1">
    <source>
        <dbReference type="ARBA" id="ARBA00022679"/>
    </source>
</evidence>
<keyword evidence="2 7" id="KW-0418">Kinase</keyword>
<dbReference type="GO" id="GO:0046983">
    <property type="term" value="F:protein dimerization activity"/>
    <property type="evidence" value="ECO:0007669"/>
    <property type="project" value="InterPro"/>
</dbReference>
<dbReference type="EMBL" id="CP023692">
    <property type="protein sequence ID" value="QEV45534.1"/>
    <property type="molecule type" value="Genomic_DNA"/>
</dbReference>
<keyword evidence="5" id="KW-0812">Transmembrane</keyword>
<dbReference type="Pfam" id="PF07730">
    <property type="entry name" value="HisKA_3"/>
    <property type="match status" value="1"/>
</dbReference>
<dbReference type="AlphaFoldDB" id="A0A5J6J9S7"/>
<feature type="compositionally biased region" description="Acidic residues" evidence="4">
    <location>
        <begin position="395"/>
        <end position="405"/>
    </location>
</feature>
<evidence type="ECO:0000256" key="4">
    <source>
        <dbReference type="SAM" id="MobiDB-lite"/>
    </source>
</evidence>
<dbReference type="Gene3D" id="3.30.565.10">
    <property type="entry name" value="Histidine kinase-like ATPase, C-terminal domain"/>
    <property type="match status" value="1"/>
</dbReference>